<evidence type="ECO:0000313" key="1">
    <source>
        <dbReference type="EMBL" id="CAF1140475.1"/>
    </source>
</evidence>
<keyword evidence="3" id="KW-1185">Reference proteome</keyword>
<protein>
    <submittedName>
        <fullName evidence="2">Uncharacterized protein</fullName>
    </submittedName>
</protein>
<gene>
    <name evidence="1" type="ORF">BJG266_LOCUS23517</name>
    <name evidence="2" type="ORF">QVE165_LOCUS42331</name>
</gene>
<evidence type="ECO:0000313" key="2">
    <source>
        <dbReference type="EMBL" id="CAF1482502.1"/>
    </source>
</evidence>
<reference evidence="2" key="1">
    <citation type="submission" date="2021-02" db="EMBL/GenBank/DDBJ databases">
        <authorList>
            <person name="Nowell W R."/>
        </authorList>
    </citation>
    <scope>NUCLEOTIDE SEQUENCE</scope>
</reference>
<dbReference type="EMBL" id="CAJNOI010000157">
    <property type="protein sequence ID" value="CAF1140475.1"/>
    <property type="molecule type" value="Genomic_DNA"/>
</dbReference>
<dbReference type="InterPro" id="IPR011990">
    <property type="entry name" value="TPR-like_helical_dom_sf"/>
</dbReference>
<dbReference type="Proteomes" id="UP000663877">
    <property type="component" value="Unassembled WGS sequence"/>
</dbReference>
<sequence length="401" mass="46799">MIGARFKVIECYHNDDTSLYVAKVKLEDESSLRQEYNVIGITARAILKNCIDEIIHHLYKVSLEDVHSLFIELQELFPLEKSWLDAVKYFVIARIYQQFHIKHYPEYVQNTLDKLKQALNIYQSFINDKELTCAVDIGRICSSLGFVYDVYVKDNILANNYYDLGITSCTLSLQTTTDKHKRIELYDIIALLSQNRVTITDDETQRNGILLNCITHRRQQLKELLSYLPANHSDLLTCIHSLAELENAVGLVTEATMDYEKVIQIYLQLEDPNFSSSAENYGKISKMYAEQKQNYTQARHYKQKEVECRLKYRAVPTNSIVLIASINSDLAETYRELADIYIQLSEYELADESLLISMQLYDETDCYEKKKKKIKDIIRKMNDIKEFVLENYILTELFTIN</sequence>
<accession>A0A815RYI2</accession>
<comment type="caution">
    <text evidence="2">The sequence shown here is derived from an EMBL/GenBank/DDBJ whole genome shotgun (WGS) entry which is preliminary data.</text>
</comment>
<evidence type="ECO:0000313" key="3">
    <source>
        <dbReference type="Proteomes" id="UP000663832"/>
    </source>
</evidence>
<dbReference type="EMBL" id="CAJNOM010000520">
    <property type="protein sequence ID" value="CAF1482502.1"/>
    <property type="molecule type" value="Genomic_DNA"/>
</dbReference>
<name>A0A815RYI2_9BILA</name>
<dbReference type="Proteomes" id="UP000663832">
    <property type="component" value="Unassembled WGS sequence"/>
</dbReference>
<proteinExistence type="predicted"/>
<dbReference type="Gene3D" id="1.25.40.10">
    <property type="entry name" value="Tetratricopeptide repeat domain"/>
    <property type="match status" value="1"/>
</dbReference>
<organism evidence="2 3">
    <name type="scientific">Adineta steineri</name>
    <dbReference type="NCBI Taxonomy" id="433720"/>
    <lineage>
        <taxon>Eukaryota</taxon>
        <taxon>Metazoa</taxon>
        <taxon>Spiralia</taxon>
        <taxon>Gnathifera</taxon>
        <taxon>Rotifera</taxon>
        <taxon>Eurotatoria</taxon>
        <taxon>Bdelloidea</taxon>
        <taxon>Adinetida</taxon>
        <taxon>Adinetidae</taxon>
        <taxon>Adineta</taxon>
    </lineage>
</organism>
<dbReference type="OrthoDB" id="10067576at2759"/>
<dbReference type="SUPFAM" id="SSF48452">
    <property type="entry name" value="TPR-like"/>
    <property type="match status" value="1"/>
</dbReference>
<dbReference type="AlphaFoldDB" id="A0A815RYI2"/>